<evidence type="ECO:0000313" key="2">
    <source>
        <dbReference type="Proteomes" id="UP000308600"/>
    </source>
</evidence>
<name>A0ACD3A3K9_9AGAR</name>
<accession>A0ACD3A3K9</accession>
<organism evidence="1 2">
    <name type="scientific">Pluteus cervinus</name>
    <dbReference type="NCBI Taxonomy" id="181527"/>
    <lineage>
        <taxon>Eukaryota</taxon>
        <taxon>Fungi</taxon>
        <taxon>Dikarya</taxon>
        <taxon>Basidiomycota</taxon>
        <taxon>Agaricomycotina</taxon>
        <taxon>Agaricomycetes</taxon>
        <taxon>Agaricomycetidae</taxon>
        <taxon>Agaricales</taxon>
        <taxon>Pluteineae</taxon>
        <taxon>Pluteaceae</taxon>
        <taxon>Pluteus</taxon>
    </lineage>
</organism>
<sequence length="250" mass="27158">MPCFFAAMITVDPSAKANRGITTRSAPSTSISIASFASILFGLILMICYSQPTNLFPNHNQSLPATNFVYPDGVLLPKFTTVPAYRSPRDALLAYHVPFNAFSRIHRTNPVGFLAGDNQNPSWCFHGAAGTVAIALTRPVLPSHIVIQRQKTVFSGALPQSVAVWGLIDGNVNHEMLARLSPPTFVLEKDGHFFARLAMADYRVHLSPVLLVDERIVDAGIKFPVFMVEVQRNQGGAVTCIGTVEIRGGP</sequence>
<proteinExistence type="predicted"/>
<dbReference type="Proteomes" id="UP000308600">
    <property type="component" value="Unassembled WGS sequence"/>
</dbReference>
<reference evidence="1 2" key="1">
    <citation type="journal article" date="2019" name="Nat. Ecol. Evol.">
        <title>Megaphylogeny resolves global patterns of mushroom evolution.</title>
        <authorList>
            <person name="Varga T."/>
            <person name="Krizsan K."/>
            <person name="Foldi C."/>
            <person name="Dima B."/>
            <person name="Sanchez-Garcia M."/>
            <person name="Sanchez-Ramirez S."/>
            <person name="Szollosi G.J."/>
            <person name="Szarkandi J.G."/>
            <person name="Papp V."/>
            <person name="Albert L."/>
            <person name="Andreopoulos W."/>
            <person name="Angelini C."/>
            <person name="Antonin V."/>
            <person name="Barry K.W."/>
            <person name="Bougher N.L."/>
            <person name="Buchanan P."/>
            <person name="Buyck B."/>
            <person name="Bense V."/>
            <person name="Catcheside P."/>
            <person name="Chovatia M."/>
            <person name="Cooper J."/>
            <person name="Damon W."/>
            <person name="Desjardin D."/>
            <person name="Finy P."/>
            <person name="Geml J."/>
            <person name="Haridas S."/>
            <person name="Hughes K."/>
            <person name="Justo A."/>
            <person name="Karasinski D."/>
            <person name="Kautmanova I."/>
            <person name="Kiss B."/>
            <person name="Kocsube S."/>
            <person name="Kotiranta H."/>
            <person name="LaButti K.M."/>
            <person name="Lechner B.E."/>
            <person name="Liimatainen K."/>
            <person name="Lipzen A."/>
            <person name="Lukacs Z."/>
            <person name="Mihaltcheva S."/>
            <person name="Morgado L.N."/>
            <person name="Niskanen T."/>
            <person name="Noordeloos M.E."/>
            <person name="Ohm R.A."/>
            <person name="Ortiz-Santana B."/>
            <person name="Ovrebo C."/>
            <person name="Racz N."/>
            <person name="Riley R."/>
            <person name="Savchenko A."/>
            <person name="Shiryaev A."/>
            <person name="Soop K."/>
            <person name="Spirin V."/>
            <person name="Szebenyi C."/>
            <person name="Tomsovsky M."/>
            <person name="Tulloss R.E."/>
            <person name="Uehling J."/>
            <person name="Grigoriev I.V."/>
            <person name="Vagvolgyi C."/>
            <person name="Papp T."/>
            <person name="Martin F.M."/>
            <person name="Miettinen O."/>
            <person name="Hibbett D.S."/>
            <person name="Nagy L.G."/>
        </authorList>
    </citation>
    <scope>NUCLEOTIDE SEQUENCE [LARGE SCALE GENOMIC DNA]</scope>
    <source>
        <strain evidence="1 2">NL-1719</strain>
    </source>
</reference>
<gene>
    <name evidence="1" type="ORF">BDN72DRAFT_864511</name>
</gene>
<dbReference type="EMBL" id="ML208805">
    <property type="protein sequence ID" value="TFK60253.1"/>
    <property type="molecule type" value="Genomic_DNA"/>
</dbReference>
<keyword evidence="2" id="KW-1185">Reference proteome</keyword>
<protein>
    <submittedName>
        <fullName evidence="1">Uncharacterized protein</fullName>
    </submittedName>
</protein>
<evidence type="ECO:0000313" key="1">
    <source>
        <dbReference type="EMBL" id="TFK60253.1"/>
    </source>
</evidence>